<feature type="compositionally biased region" description="Low complexity" evidence="5">
    <location>
        <begin position="516"/>
        <end position="525"/>
    </location>
</feature>
<accession>A0ABQ8Y8T4</accession>
<keyword evidence="9" id="KW-1185">Reference proteome</keyword>
<dbReference type="EMBL" id="JAOAOG010000195">
    <property type="protein sequence ID" value="KAJ6241223.1"/>
    <property type="molecule type" value="Genomic_DNA"/>
</dbReference>
<evidence type="ECO:0000259" key="7">
    <source>
        <dbReference type="Pfam" id="PF20638"/>
    </source>
</evidence>
<evidence type="ECO:0000256" key="1">
    <source>
        <dbReference type="ARBA" id="ARBA00006910"/>
    </source>
</evidence>
<evidence type="ECO:0000259" key="6">
    <source>
        <dbReference type="Pfam" id="PF20637"/>
    </source>
</evidence>
<dbReference type="Proteomes" id="UP001150062">
    <property type="component" value="Unassembled WGS sequence"/>
</dbReference>
<name>A0ABQ8Y8T4_9EUKA</name>
<feature type="region of interest" description="Disordered" evidence="5">
    <location>
        <begin position="740"/>
        <end position="768"/>
    </location>
</feature>
<dbReference type="PANTHER" id="PTHR13040:SF2">
    <property type="entry name" value="AUTOPHAGY PROTEIN 5"/>
    <property type="match status" value="1"/>
</dbReference>
<evidence type="ECO:0000256" key="2">
    <source>
        <dbReference type="ARBA" id="ARBA00022499"/>
    </source>
</evidence>
<feature type="domain" description="Autophagy protein ATG5 alpha-helical bundle region" evidence="6">
    <location>
        <begin position="90"/>
        <end position="137"/>
    </location>
</feature>
<organism evidence="8 9">
    <name type="scientific">Anaeramoeba flamelloides</name>
    <dbReference type="NCBI Taxonomy" id="1746091"/>
    <lineage>
        <taxon>Eukaryota</taxon>
        <taxon>Metamonada</taxon>
        <taxon>Anaeramoebidae</taxon>
        <taxon>Anaeramoeba</taxon>
    </lineage>
</organism>
<feature type="compositionally biased region" description="Low complexity" evidence="5">
    <location>
        <begin position="752"/>
        <end position="763"/>
    </location>
</feature>
<dbReference type="Pfam" id="PF20637">
    <property type="entry name" value="ATG5_HBR"/>
    <property type="match status" value="1"/>
</dbReference>
<dbReference type="InterPro" id="IPR007239">
    <property type="entry name" value="Atg5"/>
</dbReference>
<gene>
    <name evidence="8" type="ORF">M0813_23414</name>
</gene>
<protein>
    <submittedName>
        <fullName evidence="8">Autophagy protein</fullName>
    </submittedName>
</protein>
<reference evidence="8" key="1">
    <citation type="submission" date="2022-08" db="EMBL/GenBank/DDBJ databases">
        <title>Novel sulfate-reducing endosymbionts in the free-living metamonad Anaeramoeba.</title>
        <authorList>
            <person name="Jerlstrom-Hultqvist J."/>
            <person name="Cepicka I."/>
            <person name="Gallot-Lavallee L."/>
            <person name="Salas-Leiva D."/>
            <person name="Curtis B.A."/>
            <person name="Zahonova K."/>
            <person name="Pipaliya S."/>
            <person name="Dacks J."/>
            <person name="Roger A.J."/>
        </authorList>
    </citation>
    <scope>NUCLEOTIDE SEQUENCE</scope>
    <source>
        <strain evidence="8">Schooner1</strain>
    </source>
</reference>
<feature type="domain" description="Autophagy protein ATG5 UblA" evidence="7">
    <location>
        <begin position="2"/>
        <end position="72"/>
    </location>
</feature>
<evidence type="ECO:0000256" key="4">
    <source>
        <dbReference type="ARBA" id="ARBA00023006"/>
    </source>
</evidence>
<evidence type="ECO:0000313" key="9">
    <source>
        <dbReference type="Proteomes" id="UP001150062"/>
    </source>
</evidence>
<keyword evidence="4" id="KW-0072">Autophagy</keyword>
<evidence type="ECO:0000256" key="3">
    <source>
        <dbReference type="ARBA" id="ARBA00022843"/>
    </source>
</evidence>
<feature type="compositionally biased region" description="Polar residues" evidence="5">
    <location>
        <begin position="740"/>
        <end position="751"/>
    </location>
</feature>
<dbReference type="InterPro" id="IPR042526">
    <property type="entry name" value="Atg5_HR"/>
</dbReference>
<evidence type="ECO:0000313" key="8">
    <source>
        <dbReference type="EMBL" id="KAJ6241223.1"/>
    </source>
</evidence>
<dbReference type="Gene3D" id="1.10.246.190">
    <property type="entry name" value="Autophagy protein Apg5, helix rich domain"/>
    <property type="match status" value="1"/>
</dbReference>
<comment type="similarity">
    <text evidence="1">Belongs to the ATG5 family.</text>
</comment>
<comment type="caution">
    <text evidence="8">The sequence shown here is derived from an EMBL/GenBank/DDBJ whole genome shotgun (WGS) entry which is preliminary data.</text>
</comment>
<feature type="compositionally biased region" description="Polar residues" evidence="5">
    <location>
        <begin position="329"/>
        <end position="339"/>
    </location>
</feature>
<dbReference type="InterPro" id="IPR048940">
    <property type="entry name" value="ATG5_HBR"/>
</dbReference>
<feature type="region of interest" description="Disordered" evidence="5">
    <location>
        <begin position="329"/>
        <end position="356"/>
    </location>
</feature>
<dbReference type="InterPro" id="IPR048939">
    <property type="entry name" value="ATG5_UblA"/>
</dbReference>
<dbReference type="Gene3D" id="3.10.20.90">
    <property type="entry name" value="Phosphatidylinositol 3-kinase Catalytic Subunit, Chain A, domain 1"/>
    <property type="match status" value="1"/>
</dbReference>
<feature type="region of interest" description="Disordered" evidence="5">
    <location>
        <begin position="506"/>
        <end position="538"/>
    </location>
</feature>
<feature type="compositionally biased region" description="Basic and acidic residues" evidence="5">
    <location>
        <begin position="526"/>
        <end position="538"/>
    </location>
</feature>
<proteinExistence type="inferred from homology"/>
<sequence length="885" mass="103597">MSVPRSSYLYFEKEKIFNHFEPVLKELEINNKNFYLQFNSEPVKWNTPIGVFFDMVCKSTNLPEKMPMNLQINFEKSPKKFIEFENETELYNYFSSTFKESCFLLSKSATITQKITENIMANIWNGLKNLSFDEYKRSIQPLEINYNEQASLAIRILLNKKCIQKTTKPVNQETEELSTLLDIFKDLDLIKDEKLVPMKYLIQGITPDPNTPLLMSLLFYPLVWEYGEFLFSSIELDAVFKLIRMRRKFIKKRFSDQTKSEKDKKTINEKLTKVELMLIQNRVIACPQEKRRRRRKNQQITINLNIDQSKEKYTLSPIWRSVFLSDLDQQPNTKSNSNKTEIKNENQKNPKKNTKIPRATRTIGLLGFKIFQNLRKGPLSRENLSILTGFSKQRVCTVLGIYKLLNLVTENEEKGLFNWNAQQCNLLPNVAPYCHSVCKAKQTRKQLTLKAEELIAKLIKRSRQENVENGEVIGKVKILLKKMNLLKTTNLIDLQKKYYSNLEEKLQNKEHDQQEQQELQEQQGTQEEKDEKVEKQNIDLNKNEIREMITKLKEQKQKFIKQRNYILQSVSTTNNKKNKQTKKQEKTKRRKIIKKQIKPRKYFQQTQQHIVKQEQTHLVKQGQGQGQMQILKQKPVQNCLKNKPNDTISNNQSSNESSVSQLVQGESFIFSTSQTMDSLEVDTPKLVSKSNRFTRAYVHPNLYSFKSPISLHSSNLSTQSNLHKIENSNTQFVETTNTITNHQSNQNSIPKTNTNTNTESNTTDQDPNTKTFVQSIQQYLNMQTEVDNNRKSTQTSFSLSEMFFSSPLNPPIQPETTLLPNNNDFPTNDECNDLQPFFKPSCSKLLVLSDDSIQNYLEIPHFYPNHIETTIHDYENSHFNFEDNW</sequence>
<dbReference type="Gene3D" id="3.10.20.620">
    <property type="match status" value="1"/>
</dbReference>
<dbReference type="Pfam" id="PF20638">
    <property type="entry name" value="ATG5_UblA"/>
    <property type="match status" value="1"/>
</dbReference>
<dbReference type="PANTHER" id="PTHR13040">
    <property type="entry name" value="AUTOPHAGY PROTEIN 5"/>
    <property type="match status" value="1"/>
</dbReference>
<evidence type="ECO:0000256" key="5">
    <source>
        <dbReference type="SAM" id="MobiDB-lite"/>
    </source>
</evidence>
<keyword evidence="2" id="KW-1017">Isopeptide bond</keyword>
<dbReference type="InterPro" id="IPR042527">
    <property type="entry name" value="Atg5_UblA_dom_sf"/>
</dbReference>
<keyword evidence="3" id="KW-0832">Ubl conjugation</keyword>